<keyword evidence="3" id="KW-1185">Reference proteome</keyword>
<evidence type="ECO:0000313" key="3">
    <source>
        <dbReference type="Proteomes" id="UP001651158"/>
    </source>
</evidence>
<proteinExistence type="predicted"/>
<evidence type="ECO:0000313" key="2">
    <source>
        <dbReference type="EMBL" id="KAL5107597.1"/>
    </source>
</evidence>
<feature type="region of interest" description="Disordered" evidence="1">
    <location>
        <begin position="1"/>
        <end position="23"/>
    </location>
</feature>
<dbReference type="EMBL" id="JAKROA010000004">
    <property type="protein sequence ID" value="KAL5107597.1"/>
    <property type="molecule type" value="Genomic_DNA"/>
</dbReference>
<comment type="caution">
    <text evidence="2">The sequence shown here is derived from an EMBL/GenBank/DDBJ whole genome shotgun (WGS) entry which is preliminary data.</text>
</comment>
<feature type="compositionally biased region" description="Pro residues" evidence="1">
    <location>
        <begin position="10"/>
        <end position="23"/>
    </location>
</feature>
<sequence>MERAKTAPSSVPPPLPSPFPLPCPALPSHPQLPCLEADEKLLQPSSHRLGNGLKPARAVNNLESHSSDSPNTYNIMAASKEGIGGSTIKRVSAYSLQQVVSVVRDEN</sequence>
<reference evidence="2 3" key="1">
    <citation type="journal article" date="2022" name="Front. Cell. Infect. Microbiol.">
        <title>The Genomes of Two Strains of Taenia crassiceps the Animal Model for the Study of Human Cysticercosis.</title>
        <authorList>
            <person name="Bobes R.J."/>
            <person name="Estrada K."/>
            <person name="Rios-Valencia D.G."/>
            <person name="Calderon-Gallegos A."/>
            <person name="de la Torre P."/>
            <person name="Carrero J.C."/>
            <person name="Sanchez-Flores A."/>
            <person name="Laclette J.P."/>
        </authorList>
    </citation>
    <scope>NUCLEOTIDE SEQUENCE [LARGE SCALE GENOMIC DNA]</scope>
    <source>
        <strain evidence="2">WFUcys</strain>
    </source>
</reference>
<gene>
    <name evidence="2" type="ORF">TcWFU_003914</name>
</gene>
<protein>
    <submittedName>
        <fullName evidence="2">Uncharacterized protein</fullName>
    </submittedName>
</protein>
<evidence type="ECO:0000256" key="1">
    <source>
        <dbReference type="SAM" id="MobiDB-lite"/>
    </source>
</evidence>
<dbReference type="Proteomes" id="UP001651158">
    <property type="component" value="Unassembled WGS sequence"/>
</dbReference>
<accession>A0ABR4QDH9</accession>
<organism evidence="2 3">
    <name type="scientific">Taenia crassiceps</name>
    <dbReference type="NCBI Taxonomy" id="6207"/>
    <lineage>
        <taxon>Eukaryota</taxon>
        <taxon>Metazoa</taxon>
        <taxon>Spiralia</taxon>
        <taxon>Lophotrochozoa</taxon>
        <taxon>Platyhelminthes</taxon>
        <taxon>Cestoda</taxon>
        <taxon>Eucestoda</taxon>
        <taxon>Cyclophyllidea</taxon>
        <taxon>Taeniidae</taxon>
        <taxon>Taenia</taxon>
    </lineage>
</organism>
<name>A0ABR4QDH9_9CEST</name>